<evidence type="ECO:0000313" key="1">
    <source>
        <dbReference type="EMBL" id="TQB70697.1"/>
    </source>
</evidence>
<dbReference type="OrthoDB" id="346910at2759"/>
<keyword evidence="2" id="KW-1185">Reference proteome</keyword>
<organism evidence="1 2">
    <name type="scientific">Monascus purpureus</name>
    <name type="common">Red mold</name>
    <name type="synonym">Monascus anka</name>
    <dbReference type="NCBI Taxonomy" id="5098"/>
    <lineage>
        <taxon>Eukaryota</taxon>
        <taxon>Fungi</taxon>
        <taxon>Dikarya</taxon>
        <taxon>Ascomycota</taxon>
        <taxon>Pezizomycotina</taxon>
        <taxon>Eurotiomycetes</taxon>
        <taxon>Eurotiomycetidae</taxon>
        <taxon>Eurotiales</taxon>
        <taxon>Aspergillaceae</taxon>
        <taxon>Monascus</taxon>
    </lineage>
</organism>
<accession>A0A507QQH1</accession>
<dbReference type="Proteomes" id="UP000319663">
    <property type="component" value="Unassembled WGS sequence"/>
</dbReference>
<dbReference type="STRING" id="5098.A0A507QQH1"/>
<gene>
    <name evidence="1" type="ORF">MPDQ_008176</name>
</gene>
<dbReference type="InterPro" id="IPR035984">
    <property type="entry name" value="Acyl-CoA-binding_sf"/>
</dbReference>
<dbReference type="SUPFAM" id="SSF47027">
    <property type="entry name" value="Acyl-CoA binding protein"/>
    <property type="match status" value="1"/>
</dbReference>
<protein>
    <recommendedName>
        <fullName evidence="3">ACB domain-containing protein</fullName>
    </recommendedName>
</protein>
<proteinExistence type="predicted"/>
<dbReference type="Gene3D" id="1.20.80.10">
    <property type="match status" value="1"/>
</dbReference>
<comment type="caution">
    <text evidence="1">The sequence shown here is derived from an EMBL/GenBank/DDBJ whole genome shotgun (WGS) entry which is preliminary data.</text>
</comment>
<dbReference type="GO" id="GO:0000062">
    <property type="term" value="F:fatty-acyl-CoA binding"/>
    <property type="evidence" value="ECO:0007669"/>
    <property type="project" value="InterPro"/>
</dbReference>
<reference evidence="1 2" key="1">
    <citation type="submission" date="2019-06" db="EMBL/GenBank/DDBJ databases">
        <title>Wine fermentation using esterase from Monascus purpureus.</title>
        <authorList>
            <person name="Geng C."/>
            <person name="Zhang Y."/>
        </authorList>
    </citation>
    <scope>NUCLEOTIDE SEQUENCE [LARGE SCALE GENOMIC DNA]</scope>
    <source>
        <strain evidence="1">HQ1</strain>
    </source>
</reference>
<evidence type="ECO:0008006" key="3">
    <source>
        <dbReference type="Google" id="ProtNLM"/>
    </source>
</evidence>
<dbReference type="EMBL" id="VIFY01000098">
    <property type="protein sequence ID" value="TQB70697.1"/>
    <property type="molecule type" value="Genomic_DNA"/>
</dbReference>
<name>A0A507QQH1_MONPU</name>
<dbReference type="InterPro" id="IPR014352">
    <property type="entry name" value="FERM/acyl-CoA-bd_prot_sf"/>
</dbReference>
<dbReference type="AlphaFoldDB" id="A0A507QQH1"/>
<sequence length="149" mass="16423">MSVDISNYLSGIDPAFEGKFGPKLQSLATPIHDKKDALKAVVEEALGLVGTQEITDEEESALLAAGFLFATELIQQLTKKPSDLELLDPWAHYKHGTKQGGPKDAGLPFSATRHKYNRYQAIKDTSFQKSQAEYIKLVNGLIAKYQLKS</sequence>
<evidence type="ECO:0000313" key="2">
    <source>
        <dbReference type="Proteomes" id="UP000319663"/>
    </source>
</evidence>